<gene>
    <name evidence="2" type="ORF">PIB30_019057</name>
</gene>
<dbReference type="EMBL" id="JASCZI010090679">
    <property type="protein sequence ID" value="MED6144813.1"/>
    <property type="molecule type" value="Genomic_DNA"/>
</dbReference>
<keyword evidence="3" id="KW-1185">Reference proteome</keyword>
<dbReference type="InterPro" id="IPR002182">
    <property type="entry name" value="NB-ARC"/>
</dbReference>
<dbReference type="Proteomes" id="UP001341840">
    <property type="component" value="Unassembled WGS sequence"/>
</dbReference>
<organism evidence="2 3">
    <name type="scientific">Stylosanthes scabra</name>
    <dbReference type="NCBI Taxonomy" id="79078"/>
    <lineage>
        <taxon>Eukaryota</taxon>
        <taxon>Viridiplantae</taxon>
        <taxon>Streptophyta</taxon>
        <taxon>Embryophyta</taxon>
        <taxon>Tracheophyta</taxon>
        <taxon>Spermatophyta</taxon>
        <taxon>Magnoliopsida</taxon>
        <taxon>eudicotyledons</taxon>
        <taxon>Gunneridae</taxon>
        <taxon>Pentapetalae</taxon>
        <taxon>rosids</taxon>
        <taxon>fabids</taxon>
        <taxon>Fabales</taxon>
        <taxon>Fabaceae</taxon>
        <taxon>Papilionoideae</taxon>
        <taxon>50 kb inversion clade</taxon>
        <taxon>dalbergioids sensu lato</taxon>
        <taxon>Dalbergieae</taxon>
        <taxon>Pterocarpus clade</taxon>
        <taxon>Stylosanthes</taxon>
    </lineage>
</organism>
<comment type="caution">
    <text evidence="2">The sequence shown here is derived from an EMBL/GenBank/DDBJ whole genome shotgun (WGS) entry which is preliminary data.</text>
</comment>
<feature type="domain" description="NB-ARC" evidence="1">
    <location>
        <begin position="11"/>
        <end position="124"/>
    </location>
</feature>
<evidence type="ECO:0000259" key="1">
    <source>
        <dbReference type="Pfam" id="PF00931"/>
    </source>
</evidence>
<name>A0ABU6TA42_9FABA</name>
<sequence length="135" mass="15275">MNKLVGIDSRVEQVIRLIGFGQNDVRYIGICGMGGIGKTTIARIIYEAIQTQFEVTYFLSRVRETCEKHDIVQAQKELVGHINGSLTGFSNEYDGRRIIRTSLCHKKVLLVLDNINKEKQLKNLAEEKDWFGSGS</sequence>
<dbReference type="PRINTS" id="PR00364">
    <property type="entry name" value="DISEASERSIST"/>
</dbReference>
<dbReference type="Pfam" id="PF00931">
    <property type="entry name" value="NB-ARC"/>
    <property type="match status" value="1"/>
</dbReference>
<dbReference type="Gene3D" id="3.40.50.300">
    <property type="entry name" value="P-loop containing nucleotide triphosphate hydrolases"/>
    <property type="match status" value="1"/>
</dbReference>
<evidence type="ECO:0000313" key="3">
    <source>
        <dbReference type="Proteomes" id="UP001341840"/>
    </source>
</evidence>
<proteinExistence type="predicted"/>
<accession>A0ABU6TA42</accession>
<protein>
    <recommendedName>
        <fullName evidence="1">NB-ARC domain-containing protein</fullName>
    </recommendedName>
</protein>
<dbReference type="InterPro" id="IPR027417">
    <property type="entry name" value="P-loop_NTPase"/>
</dbReference>
<dbReference type="PANTHER" id="PTHR11017">
    <property type="entry name" value="LEUCINE-RICH REPEAT-CONTAINING PROTEIN"/>
    <property type="match status" value="1"/>
</dbReference>
<dbReference type="SUPFAM" id="SSF52540">
    <property type="entry name" value="P-loop containing nucleoside triphosphate hydrolases"/>
    <property type="match status" value="1"/>
</dbReference>
<dbReference type="InterPro" id="IPR044974">
    <property type="entry name" value="Disease_R_plants"/>
</dbReference>
<evidence type="ECO:0000313" key="2">
    <source>
        <dbReference type="EMBL" id="MED6144813.1"/>
    </source>
</evidence>
<dbReference type="PANTHER" id="PTHR11017:SF559">
    <property type="entry name" value="DISEASE RESISTANCE PROTEIN CHL1"/>
    <property type="match status" value="1"/>
</dbReference>
<reference evidence="2 3" key="1">
    <citation type="journal article" date="2023" name="Plants (Basel)">
        <title>Bridging the Gap: Combining Genomics and Transcriptomics Approaches to Understand Stylosanthes scabra, an Orphan Legume from the Brazilian Caatinga.</title>
        <authorList>
            <person name="Ferreira-Neto J.R.C."/>
            <person name="da Silva M.D."/>
            <person name="Binneck E."/>
            <person name="de Melo N.F."/>
            <person name="da Silva R.H."/>
            <person name="de Melo A.L.T.M."/>
            <person name="Pandolfi V."/>
            <person name="Bustamante F.O."/>
            <person name="Brasileiro-Vidal A.C."/>
            <person name="Benko-Iseppon A.M."/>
        </authorList>
    </citation>
    <scope>NUCLEOTIDE SEQUENCE [LARGE SCALE GENOMIC DNA]</scope>
    <source>
        <tissue evidence="2">Leaves</tissue>
    </source>
</reference>